<dbReference type="Pfam" id="PF25873">
    <property type="entry name" value="WHD_MalT"/>
    <property type="match status" value="1"/>
</dbReference>
<dbReference type="EMBL" id="BARU01013401">
    <property type="protein sequence ID" value="GAH36426.1"/>
    <property type="molecule type" value="Genomic_DNA"/>
</dbReference>
<protein>
    <recommendedName>
        <fullName evidence="1">MalT-like winged helix domain-containing protein</fullName>
    </recommendedName>
</protein>
<feature type="non-terminal residue" evidence="2">
    <location>
        <position position="203"/>
    </location>
</feature>
<dbReference type="InterPro" id="IPR059106">
    <property type="entry name" value="WHD_MalT"/>
</dbReference>
<organism evidence="2">
    <name type="scientific">marine sediment metagenome</name>
    <dbReference type="NCBI Taxonomy" id="412755"/>
    <lineage>
        <taxon>unclassified sequences</taxon>
        <taxon>metagenomes</taxon>
        <taxon>ecological metagenomes</taxon>
    </lineage>
</organism>
<feature type="non-terminal residue" evidence="2">
    <location>
        <position position="1"/>
    </location>
</feature>
<evidence type="ECO:0000259" key="1">
    <source>
        <dbReference type="Pfam" id="PF25873"/>
    </source>
</evidence>
<name>X1ESS1_9ZZZZ</name>
<sequence>DDTIDLLDKRIEGWVAGLQLVSLSMLDVSKPATFVRNLNRSNRYVMEYLSDEVLSRQPQAFQAFLLQTSILDRLCGSLCEAVTKIEDPDFNGQAYLELIERTNMFLVPLDNQQEWYRYHHLFQNLLADKLKAEYSTEEIRELHHRAGNWYADQGHVEEGIHHALSAKDIELAVGIVEANSQELLNRFEQQTLARWLSLLPEEA</sequence>
<evidence type="ECO:0000313" key="2">
    <source>
        <dbReference type="EMBL" id="GAH36426.1"/>
    </source>
</evidence>
<reference evidence="2" key="1">
    <citation type="journal article" date="2014" name="Front. Microbiol.">
        <title>High frequency of phylogenetically diverse reductive dehalogenase-homologous genes in deep subseafloor sedimentary metagenomes.</title>
        <authorList>
            <person name="Kawai M."/>
            <person name="Futagami T."/>
            <person name="Toyoda A."/>
            <person name="Takaki Y."/>
            <person name="Nishi S."/>
            <person name="Hori S."/>
            <person name="Arai W."/>
            <person name="Tsubouchi T."/>
            <person name="Morono Y."/>
            <person name="Uchiyama I."/>
            <person name="Ito T."/>
            <person name="Fujiyama A."/>
            <person name="Inagaki F."/>
            <person name="Takami H."/>
        </authorList>
    </citation>
    <scope>NUCLEOTIDE SEQUENCE</scope>
    <source>
        <strain evidence="2">Expedition CK06-06</strain>
    </source>
</reference>
<comment type="caution">
    <text evidence="2">The sequence shown here is derived from an EMBL/GenBank/DDBJ whole genome shotgun (WGS) entry which is preliminary data.</text>
</comment>
<accession>X1ESS1</accession>
<gene>
    <name evidence="2" type="ORF">S03H2_24227</name>
</gene>
<feature type="domain" description="MalT-like winged helix" evidence="1">
    <location>
        <begin position="51"/>
        <end position="137"/>
    </location>
</feature>
<proteinExistence type="predicted"/>
<dbReference type="AlphaFoldDB" id="X1ESS1"/>